<organism evidence="12 13">
    <name type="scientific">Periplaneta americana</name>
    <name type="common">American cockroach</name>
    <name type="synonym">Blatta americana</name>
    <dbReference type="NCBI Taxonomy" id="6978"/>
    <lineage>
        <taxon>Eukaryota</taxon>
        <taxon>Metazoa</taxon>
        <taxon>Ecdysozoa</taxon>
        <taxon>Arthropoda</taxon>
        <taxon>Hexapoda</taxon>
        <taxon>Insecta</taxon>
        <taxon>Pterygota</taxon>
        <taxon>Neoptera</taxon>
        <taxon>Polyneoptera</taxon>
        <taxon>Dictyoptera</taxon>
        <taxon>Blattodea</taxon>
        <taxon>Blattoidea</taxon>
        <taxon>Blattidae</taxon>
        <taxon>Blattinae</taxon>
        <taxon>Periplaneta</taxon>
    </lineage>
</organism>
<dbReference type="PANTHER" id="PTHR21137:SF35">
    <property type="entry name" value="ODORANT RECEPTOR 19A-RELATED"/>
    <property type="match status" value="1"/>
</dbReference>
<keyword evidence="7 11" id="KW-0472">Membrane</keyword>
<sequence>MKRQSGTKSLNAMAEEVSRSQCSQYCKHQMARIEYWQAVIASVRFAALASAFPHLYAYLVCIACTQLHKIKDALLLIKKKYMKIQYGNADNIPTEGNEEHLVQSEVKHVVKHHQQVLRYMEVMQDYMSGILGGVFLFLMLVLCIAAFTAVLNLGDATDMTQSALLYVFAMLLSFVYCGFGTLLSDMFDSVRHAAWSCDWVGRPVKYQKAIGFIILISSKGFELSAWNIVPVSNSTLMSINNLIFSVEECLESIKEPTVDAEEIERNRSVLKEKNRELVSGSIGNDISVGKIHENSKASTTRSSSDTHGIRKEATLNDRGNINT</sequence>
<comment type="caution">
    <text evidence="12">The sequence shown here is derived from an EMBL/GenBank/DDBJ whole genome shotgun (WGS) entry which is preliminary data.</text>
</comment>
<evidence type="ECO:0000256" key="1">
    <source>
        <dbReference type="ARBA" id="ARBA00004651"/>
    </source>
</evidence>
<keyword evidence="2" id="KW-1003">Cell membrane</keyword>
<dbReference type="Pfam" id="PF02949">
    <property type="entry name" value="7tm_6"/>
    <property type="match status" value="1"/>
</dbReference>
<dbReference type="PANTHER" id="PTHR21137">
    <property type="entry name" value="ODORANT RECEPTOR"/>
    <property type="match status" value="1"/>
</dbReference>
<feature type="transmembrane region" description="Helical" evidence="11">
    <location>
        <begin position="126"/>
        <end position="151"/>
    </location>
</feature>
<proteinExistence type="predicted"/>
<evidence type="ECO:0000256" key="6">
    <source>
        <dbReference type="ARBA" id="ARBA00022989"/>
    </source>
</evidence>
<feature type="compositionally biased region" description="Polar residues" evidence="10">
    <location>
        <begin position="296"/>
        <end position="306"/>
    </location>
</feature>
<evidence type="ECO:0000256" key="3">
    <source>
        <dbReference type="ARBA" id="ARBA00022606"/>
    </source>
</evidence>
<evidence type="ECO:0000256" key="4">
    <source>
        <dbReference type="ARBA" id="ARBA00022692"/>
    </source>
</evidence>
<evidence type="ECO:0000256" key="2">
    <source>
        <dbReference type="ARBA" id="ARBA00022475"/>
    </source>
</evidence>
<protein>
    <recommendedName>
        <fullName evidence="14">Odorant receptor</fullName>
    </recommendedName>
</protein>
<dbReference type="EMBL" id="JAJSOF020000021">
    <property type="protein sequence ID" value="KAJ4437181.1"/>
    <property type="molecule type" value="Genomic_DNA"/>
</dbReference>
<evidence type="ECO:0000313" key="12">
    <source>
        <dbReference type="EMBL" id="KAJ4437181.1"/>
    </source>
</evidence>
<keyword evidence="13" id="KW-1185">Reference proteome</keyword>
<reference evidence="12 13" key="1">
    <citation type="journal article" date="2022" name="Allergy">
        <title>Genome assembly and annotation of Periplaneta americana reveal a comprehensive cockroach allergen profile.</title>
        <authorList>
            <person name="Wang L."/>
            <person name="Xiong Q."/>
            <person name="Saelim N."/>
            <person name="Wang L."/>
            <person name="Nong W."/>
            <person name="Wan A.T."/>
            <person name="Shi M."/>
            <person name="Liu X."/>
            <person name="Cao Q."/>
            <person name="Hui J.H.L."/>
            <person name="Sookrung N."/>
            <person name="Leung T.F."/>
            <person name="Tungtrongchitr A."/>
            <person name="Tsui S.K.W."/>
        </authorList>
    </citation>
    <scope>NUCLEOTIDE SEQUENCE [LARGE SCALE GENOMIC DNA]</scope>
    <source>
        <strain evidence="12">PWHHKU_190912</strain>
    </source>
</reference>
<keyword evidence="6 11" id="KW-1133">Transmembrane helix</keyword>
<gene>
    <name evidence="12" type="ORF">ANN_17316</name>
</gene>
<feature type="transmembrane region" description="Helical" evidence="11">
    <location>
        <begin position="163"/>
        <end position="183"/>
    </location>
</feature>
<evidence type="ECO:0008006" key="14">
    <source>
        <dbReference type="Google" id="ProtNLM"/>
    </source>
</evidence>
<dbReference type="InterPro" id="IPR004117">
    <property type="entry name" value="7tm6_olfct_rcpt"/>
</dbReference>
<comment type="subcellular location">
    <subcellularLocation>
        <location evidence="1">Cell membrane</location>
        <topology evidence="1">Multi-pass membrane protein</topology>
    </subcellularLocation>
</comment>
<keyword evidence="5" id="KW-0552">Olfaction</keyword>
<keyword evidence="9" id="KW-0807">Transducer</keyword>
<evidence type="ECO:0000313" key="13">
    <source>
        <dbReference type="Proteomes" id="UP001148838"/>
    </source>
</evidence>
<evidence type="ECO:0000256" key="7">
    <source>
        <dbReference type="ARBA" id="ARBA00023136"/>
    </source>
</evidence>
<keyword evidence="3" id="KW-0716">Sensory transduction</keyword>
<evidence type="ECO:0000256" key="10">
    <source>
        <dbReference type="SAM" id="MobiDB-lite"/>
    </source>
</evidence>
<evidence type="ECO:0000256" key="8">
    <source>
        <dbReference type="ARBA" id="ARBA00023170"/>
    </source>
</evidence>
<keyword evidence="4 11" id="KW-0812">Transmembrane</keyword>
<evidence type="ECO:0000256" key="5">
    <source>
        <dbReference type="ARBA" id="ARBA00022725"/>
    </source>
</evidence>
<evidence type="ECO:0000256" key="9">
    <source>
        <dbReference type="ARBA" id="ARBA00023224"/>
    </source>
</evidence>
<accession>A0ABQ8STT2</accession>
<keyword evidence="8" id="KW-0675">Receptor</keyword>
<feature type="region of interest" description="Disordered" evidence="10">
    <location>
        <begin position="290"/>
        <end position="323"/>
    </location>
</feature>
<evidence type="ECO:0000256" key="11">
    <source>
        <dbReference type="SAM" id="Phobius"/>
    </source>
</evidence>
<name>A0ABQ8STT2_PERAM</name>
<dbReference type="Proteomes" id="UP001148838">
    <property type="component" value="Unassembled WGS sequence"/>
</dbReference>